<gene>
    <name evidence="2" type="ORF">PGH07_06675</name>
</gene>
<dbReference type="Proteomes" id="UP001169069">
    <property type="component" value="Unassembled WGS sequence"/>
</dbReference>
<accession>A0ABT7QYF1</accession>
<protein>
    <recommendedName>
        <fullName evidence="4">NrfJ</fullName>
    </recommendedName>
</protein>
<comment type="caution">
    <text evidence="2">The sequence shown here is derived from an EMBL/GenBank/DDBJ whole genome shotgun (WGS) entry which is preliminary data.</text>
</comment>
<feature type="signal peptide" evidence="1">
    <location>
        <begin position="1"/>
        <end position="17"/>
    </location>
</feature>
<dbReference type="RefSeq" id="WP_289413580.1">
    <property type="nucleotide sequence ID" value="NZ_JAQIBD010000002.1"/>
</dbReference>
<evidence type="ECO:0000256" key="1">
    <source>
        <dbReference type="SAM" id="SignalP"/>
    </source>
</evidence>
<dbReference type="EMBL" id="JAQIBD010000002">
    <property type="protein sequence ID" value="MDM5271856.1"/>
    <property type="molecule type" value="Genomic_DNA"/>
</dbReference>
<proteinExistence type="predicted"/>
<name>A0ABT7QYF1_9BACT</name>
<keyword evidence="1" id="KW-0732">Signal</keyword>
<organism evidence="2 3">
    <name type="scientific">Sulfurovum zhangzhouensis</name>
    <dbReference type="NCBI Taxonomy" id="3019067"/>
    <lineage>
        <taxon>Bacteria</taxon>
        <taxon>Pseudomonadati</taxon>
        <taxon>Campylobacterota</taxon>
        <taxon>Epsilonproteobacteria</taxon>
        <taxon>Campylobacterales</taxon>
        <taxon>Sulfurovaceae</taxon>
        <taxon>Sulfurovum</taxon>
    </lineage>
</organism>
<keyword evidence="3" id="KW-1185">Reference proteome</keyword>
<evidence type="ECO:0008006" key="4">
    <source>
        <dbReference type="Google" id="ProtNLM"/>
    </source>
</evidence>
<feature type="chain" id="PRO_5045605108" description="NrfJ" evidence="1">
    <location>
        <begin position="18"/>
        <end position="234"/>
    </location>
</feature>
<evidence type="ECO:0000313" key="3">
    <source>
        <dbReference type="Proteomes" id="UP001169069"/>
    </source>
</evidence>
<evidence type="ECO:0000313" key="2">
    <source>
        <dbReference type="EMBL" id="MDM5271856.1"/>
    </source>
</evidence>
<reference evidence="2" key="1">
    <citation type="submission" date="2023-01" db="EMBL/GenBank/DDBJ databases">
        <title>Sulfurovum sp. zt1-1 genome assembly.</title>
        <authorList>
            <person name="Wang J."/>
        </authorList>
    </citation>
    <scope>NUCLEOTIDE SEQUENCE</scope>
    <source>
        <strain evidence="2">Zt1-1</strain>
    </source>
</reference>
<sequence length="234" mass="26416">MKRILLVLAMVASLSIAEDMLDKKAGISYAKVLEVIDVMGYDYVKVDENGSERWIAIAKAPVKVGDMIGYDTRTVMKDFQSKQLNRVFDEIVFANEVYLAQKPEKFVSLKAAVMQKPVEEKVELIDVDFVEKPFYTVEDLHKFRKHLEGKTVSLKATVYKVSHDIMKRDWVHLGDGTGSEEALTDDIVFTASHTELKAGDHVVAHGKIVTDKDFGFGYFYPVLGEEASFELNNK</sequence>